<dbReference type="InterPro" id="IPR021799">
    <property type="entry name" value="PIN-like_prokaryotic"/>
</dbReference>
<dbReference type="PANTHER" id="PTHR39550">
    <property type="entry name" value="SLL0658 PROTEIN"/>
    <property type="match status" value="1"/>
</dbReference>
<reference evidence="1" key="2">
    <citation type="journal article" date="2022" name="Microbiol. Resour. Announc.">
        <title>Metagenome Sequencing to Explore Phylogenomics of Terrestrial Cyanobacteria.</title>
        <authorList>
            <person name="Ward R.D."/>
            <person name="Stajich J.E."/>
            <person name="Johansen J.R."/>
            <person name="Huntemann M."/>
            <person name="Clum A."/>
            <person name="Foster B."/>
            <person name="Foster B."/>
            <person name="Roux S."/>
            <person name="Palaniappan K."/>
            <person name="Varghese N."/>
            <person name="Mukherjee S."/>
            <person name="Reddy T.B.K."/>
            <person name="Daum C."/>
            <person name="Copeland A."/>
            <person name="Chen I.A."/>
            <person name="Ivanova N.N."/>
            <person name="Kyrpides N.C."/>
            <person name="Shapiro N."/>
            <person name="Eloe-Fadrosh E.A."/>
            <person name="Pietrasiak N."/>
        </authorList>
    </citation>
    <scope>NUCLEOTIDE SEQUENCE</scope>
    <source>
        <strain evidence="1">CPER-KK1</strain>
    </source>
</reference>
<protein>
    <submittedName>
        <fullName evidence="1">DUF3368 domain-containing protein</fullName>
    </submittedName>
</protein>
<dbReference type="Pfam" id="PF11848">
    <property type="entry name" value="DUF3368"/>
    <property type="match status" value="1"/>
</dbReference>
<sequence length="160" mass="17342">MIIVSDTTPLSELAKVGQVALLQGVFGQVIIPKEVHDELTKGNHPAIVALQAVDWIEVRSVSDSQKVSTLRKQTQLGLGECGAIILAEELGAVRLLLDDQEARTEALSRNLPVIGTVGVLLLAKRRGLIPSVRQILDDLIAQGTYISQKLYQDVLTQAQE</sequence>
<evidence type="ECO:0000313" key="2">
    <source>
        <dbReference type="Proteomes" id="UP000753908"/>
    </source>
</evidence>
<gene>
    <name evidence="1" type="ORF">KME25_14670</name>
</gene>
<evidence type="ECO:0000313" key="1">
    <source>
        <dbReference type="EMBL" id="MBW4545672.1"/>
    </source>
</evidence>
<organism evidence="1 2">
    <name type="scientific">Symplocastrum torsivum CPER-KK1</name>
    <dbReference type="NCBI Taxonomy" id="450513"/>
    <lineage>
        <taxon>Bacteria</taxon>
        <taxon>Bacillati</taxon>
        <taxon>Cyanobacteriota</taxon>
        <taxon>Cyanophyceae</taxon>
        <taxon>Oscillatoriophycideae</taxon>
        <taxon>Oscillatoriales</taxon>
        <taxon>Microcoleaceae</taxon>
        <taxon>Symplocastrum</taxon>
    </lineage>
</organism>
<reference evidence="1" key="1">
    <citation type="submission" date="2021-05" db="EMBL/GenBank/DDBJ databases">
        <authorList>
            <person name="Pietrasiak N."/>
            <person name="Ward R."/>
            <person name="Stajich J.E."/>
            <person name="Kurbessoian T."/>
        </authorList>
    </citation>
    <scope>NUCLEOTIDE SEQUENCE</scope>
    <source>
        <strain evidence="1">CPER-KK1</strain>
    </source>
</reference>
<name>A0A951PME3_9CYAN</name>
<comment type="caution">
    <text evidence="1">The sequence shown here is derived from an EMBL/GenBank/DDBJ whole genome shotgun (WGS) entry which is preliminary data.</text>
</comment>
<dbReference type="Proteomes" id="UP000753908">
    <property type="component" value="Unassembled WGS sequence"/>
</dbReference>
<dbReference type="PANTHER" id="PTHR39550:SF1">
    <property type="entry name" value="SLL0658 PROTEIN"/>
    <property type="match status" value="1"/>
</dbReference>
<proteinExistence type="predicted"/>
<accession>A0A951PME3</accession>
<dbReference type="EMBL" id="JAHHIF010000017">
    <property type="protein sequence ID" value="MBW4545672.1"/>
    <property type="molecule type" value="Genomic_DNA"/>
</dbReference>
<dbReference type="AlphaFoldDB" id="A0A951PME3"/>